<evidence type="ECO:0000256" key="1">
    <source>
        <dbReference type="SAM" id="MobiDB-lite"/>
    </source>
</evidence>
<protein>
    <submittedName>
        <fullName evidence="2">Uncharacterized protein</fullName>
    </submittedName>
</protein>
<accession>A0A7W5CJ74</accession>
<organism evidence="2 3">
    <name type="scientific">Microbacterium proteolyticum</name>
    <dbReference type="NCBI Taxonomy" id="1572644"/>
    <lineage>
        <taxon>Bacteria</taxon>
        <taxon>Bacillati</taxon>
        <taxon>Actinomycetota</taxon>
        <taxon>Actinomycetes</taxon>
        <taxon>Micrococcales</taxon>
        <taxon>Microbacteriaceae</taxon>
        <taxon>Microbacterium</taxon>
    </lineage>
</organism>
<evidence type="ECO:0000313" key="3">
    <source>
        <dbReference type="Proteomes" id="UP000543579"/>
    </source>
</evidence>
<reference evidence="2 3" key="1">
    <citation type="submission" date="2020-08" db="EMBL/GenBank/DDBJ databases">
        <title>Genomic Encyclopedia of Type Strains, Phase III (KMG-III): the genomes of soil and plant-associated and newly described type strains.</title>
        <authorList>
            <person name="Whitman W."/>
        </authorList>
    </citation>
    <scope>NUCLEOTIDE SEQUENCE [LARGE SCALE GENOMIC DNA]</scope>
    <source>
        <strain evidence="2 3">CECT 8356</strain>
    </source>
</reference>
<feature type="compositionally biased region" description="Basic and acidic residues" evidence="1">
    <location>
        <begin position="39"/>
        <end position="49"/>
    </location>
</feature>
<dbReference type="EMBL" id="JACHXY010000001">
    <property type="protein sequence ID" value="MBB3157804.1"/>
    <property type="molecule type" value="Genomic_DNA"/>
</dbReference>
<evidence type="ECO:0000313" key="2">
    <source>
        <dbReference type="EMBL" id="MBB3157804.1"/>
    </source>
</evidence>
<name>A0A7W5CJ74_9MICO</name>
<gene>
    <name evidence="2" type="ORF">FHS07_001488</name>
</gene>
<dbReference type="Proteomes" id="UP000543579">
    <property type="component" value="Unassembled WGS sequence"/>
</dbReference>
<feature type="region of interest" description="Disordered" evidence="1">
    <location>
        <begin position="1"/>
        <end position="57"/>
    </location>
</feature>
<sequence>MSEADLALARRLRSPTRGACRDLASPSVNVAGPSPQSGRQERDRARADGPGEIGPLR</sequence>
<dbReference type="AlphaFoldDB" id="A0A7W5CJ74"/>
<proteinExistence type="predicted"/>
<comment type="caution">
    <text evidence="2">The sequence shown here is derived from an EMBL/GenBank/DDBJ whole genome shotgun (WGS) entry which is preliminary data.</text>
</comment>